<sequence>MVSPSKKKEKRTTNETSAVPATRCKISESQRGVSEPNVVGPSTGDEERENLLVDVKFEPNALPSLRSRNSGASLFQAVRDMNDVQHNAVREMNC</sequence>
<comment type="caution">
    <text evidence="2">The sequence shown here is derived from an EMBL/GenBank/DDBJ whole genome shotgun (WGS) entry which is preliminary data.</text>
</comment>
<evidence type="ECO:0000313" key="2">
    <source>
        <dbReference type="EMBL" id="KAL3651568.1"/>
    </source>
</evidence>
<evidence type="ECO:0000256" key="1">
    <source>
        <dbReference type="SAM" id="MobiDB-lite"/>
    </source>
</evidence>
<protein>
    <submittedName>
        <fullName evidence="2">Uncharacterized protein</fullName>
    </submittedName>
</protein>
<organism evidence="2 3">
    <name type="scientific">Castilleja foliolosa</name>
    <dbReference type="NCBI Taxonomy" id="1961234"/>
    <lineage>
        <taxon>Eukaryota</taxon>
        <taxon>Viridiplantae</taxon>
        <taxon>Streptophyta</taxon>
        <taxon>Embryophyta</taxon>
        <taxon>Tracheophyta</taxon>
        <taxon>Spermatophyta</taxon>
        <taxon>Magnoliopsida</taxon>
        <taxon>eudicotyledons</taxon>
        <taxon>Gunneridae</taxon>
        <taxon>Pentapetalae</taxon>
        <taxon>asterids</taxon>
        <taxon>lamiids</taxon>
        <taxon>Lamiales</taxon>
        <taxon>Orobanchaceae</taxon>
        <taxon>Pedicularideae</taxon>
        <taxon>Castillejinae</taxon>
        <taxon>Castilleja</taxon>
    </lineage>
</organism>
<gene>
    <name evidence="2" type="ORF">CASFOL_004570</name>
</gene>
<name>A0ABD3EAU4_9LAMI</name>
<dbReference type="EMBL" id="JAVIJP010000006">
    <property type="protein sequence ID" value="KAL3651568.1"/>
    <property type="molecule type" value="Genomic_DNA"/>
</dbReference>
<dbReference type="Proteomes" id="UP001632038">
    <property type="component" value="Unassembled WGS sequence"/>
</dbReference>
<dbReference type="AlphaFoldDB" id="A0ABD3EAU4"/>
<reference evidence="3" key="1">
    <citation type="journal article" date="2024" name="IScience">
        <title>Strigolactones Initiate the Formation of Haustorium-like Structures in Castilleja.</title>
        <authorList>
            <person name="Buerger M."/>
            <person name="Peterson D."/>
            <person name="Chory J."/>
        </authorList>
    </citation>
    <scope>NUCLEOTIDE SEQUENCE [LARGE SCALE GENOMIC DNA]</scope>
</reference>
<feature type="region of interest" description="Disordered" evidence="1">
    <location>
        <begin position="1"/>
        <end position="46"/>
    </location>
</feature>
<accession>A0ABD3EAU4</accession>
<keyword evidence="3" id="KW-1185">Reference proteome</keyword>
<proteinExistence type="predicted"/>
<feature type="compositionally biased region" description="Basic residues" evidence="1">
    <location>
        <begin position="1"/>
        <end position="10"/>
    </location>
</feature>
<evidence type="ECO:0000313" key="3">
    <source>
        <dbReference type="Proteomes" id="UP001632038"/>
    </source>
</evidence>